<protein>
    <submittedName>
        <fullName evidence="2">Por secretion system C-terminal sorting domain-containing protein</fullName>
    </submittedName>
</protein>
<keyword evidence="1" id="KW-0732">Signal</keyword>
<dbReference type="OrthoDB" id="1490051at2"/>
<dbReference type="RefSeq" id="WP_091515556.1">
    <property type="nucleotide sequence ID" value="NZ_FOLE01000011.1"/>
</dbReference>
<dbReference type="AlphaFoldDB" id="A0A1I1N097"/>
<proteinExistence type="predicted"/>
<gene>
    <name evidence="2" type="ORF">SAMN05421780_11131</name>
</gene>
<dbReference type="Proteomes" id="UP000199514">
    <property type="component" value="Unassembled WGS sequence"/>
</dbReference>
<sequence>MRISLFTQLFCIVLILFVPTLVLAATCTSNGSGNWTNPLNWSCGRIPIGGDIIIIQAGHVVNVDAQITIVGSPVRIENYGELHFVNGRKLNLPAGSGVIMNSPSTITKSTGGGSSTLISIGGTDVWTAADGNVICPNNCNGFGNQNVLPVTLLYLKSVIAKSGVTLLWATASETNNSHFMVERSGDGQTYKAIAEVKGMGNSNSTTSYTYTDHEQNNGIVYYRLAQYDYDGKLTYSRAVATHQSLSQALSVSFSAEGTATLVATETPLSEVELFYTDAMGRSVYQTNLAVNTGSVSSVAPPALSQGVYLVQVRAANETNTYRVFVR</sequence>
<evidence type="ECO:0000313" key="2">
    <source>
        <dbReference type="EMBL" id="SFC87220.1"/>
    </source>
</evidence>
<dbReference type="Gene3D" id="2.60.40.10">
    <property type="entry name" value="Immunoglobulins"/>
    <property type="match status" value="1"/>
</dbReference>
<keyword evidence="3" id="KW-1185">Reference proteome</keyword>
<accession>A0A1I1N097</accession>
<feature type="chain" id="PRO_5011503904" evidence="1">
    <location>
        <begin position="25"/>
        <end position="326"/>
    </location>
</feature>
<dbReference type="EMBL" id="FOLE01000011">
    <property type="protein sequence ID" value="SFC87220.1"/>
    <property type="molecule type" value="Genomic_DNA"/>
</dbReference>
<organism evidence="2 3">
    <name type="scientific">Flexibacter flexilis DSM 6793</name>
    <dbReference type="NCBI Taxonomy" id="927664"/>
    <lineage>
        <taxon>Bacteria</taxon>
        <taxon>Pseudomonadati</taxon>
        <taxon>Bacteroidota</taxon>
        <taxon>Cytophagia</taxon>
        <taxon>Cytophagales</taxon>
        <taxon>Flexibacteraceae</taxon>
        <taxon>Flexibacter</taxon>
    </lineage>
</organism>
<reference evidence="2 3" key="1">
    <citation type="submission" date="2016-10" db="EMBL/GenBank/DDBJ databases">
        <authorList>
            <person name="de Groot N.N."/>
        </authorList>
    </citation>
    <scope>NUCLEOTIDE SEQUENCE [LARGE SCALE GENOMIC DNA]</scope>
    <source>
        <strain evidence="2 3">DSM 6793</strain>
    </source>
</reference>
<dbReference type="NCBIfam" id="TIGR04183">
    <property type="entry name" value="Por_Secre_tail"/>
    <property type="match status" value="1"/>
</dbReference>
<dbReference type="InterPro" id="IPR013783">
    <property type="entry name" value="Ig-like_fold"/>
</dbReference>
<feature type="signal peptide" evidence="1">
    <location>
        <begin position="1"/>
        <end position="24"/>
    </location>
</feature>
<dbReference type="InterPro" id="IPR026444">
    <property type="entry name" value="Secre_tail"/>
</dbReference>
<name>A0A1I1N097_9BACT</name>
<evidence type="ECO:0000313" key="3">
    <source>
        <dbReference type="Proteomes" id="UP000199514"/>
    </source>
</evidence>
<dbReference type="STRING" id="927664.SAMN05421780_11131"/>
<evidence type="ECO:0000256" key="1">
    <source>
        <dbReference type="SAM" id="SignalP"/>
    </source>
</evidence>